<proteinExistence type="predicted"/>
<gene>
    <name evidence="2" type="ORF">P5G51_001980</name>
</gene>
<name>A0ABU5CDQ0_9BACI</name>
<protein>
    <submittedName>
        <fullName evidence="2">Uncharacterized protein</fullName>
    </submittedName>
</protein>
<dbReference type="Proteomes" id="UP001228376">
    <property type="component" value="Unassembled WGS sequence"/>
</dbReference>
<keyword evidence="1" id="KW-0812">Transmembrane</keyword>
<evidence type="ECO:0000313" key="2">
    <source>
        <dbReference type="EMBL" id="MDY0404345.1"/>
    </source>
</evidence>
<accession>A0ABU5CDQ0</accession>
<evidence type="ECO:0000256" key="1">
    <source>
        <dbReference type="SAM" id="Phobius"/>
    </source>
</evidence>
<dbReference type="RefSeq" id="WP_306065809.1">
    <property type="nucleotide sequence ID" value="NZ_JAROCA020000001.1"/>
</dbReference>
<reference evidence="2 3" key="1">
    <citation type="submission" date="2023-10" db="EMBL/GenBank/DDBJ databases">
        <title>179-bfca-hs.</title>
        <authorList>
            <person name="Miliotis G."/>
            <person name="Sengupta P."/>
            <person name="Hameed A."/>
            <person name="Chuvochina M."/>
            <person name="Mcdonagh F."/>
            <person name="Simpson A.C."/>
            <person name="Singh N.K."/>
            <person name="Rekha P.D."/>
            <person name="Raman K."/>
            <person name="Hugenholtz P."/>
            <person name="Venkateswaran K."/>
        </authorList>
    </citation>
    <scope>NUCLEOTIDE SEQUENCE [LARGE SCALE GENOMIC DNA]</scope>
    <source>
        <strain evidence="2 3">179-BFC-A-HS</strain>
    </source>
</reference>
<keyword evidence="1" id="KW-1133">Transmembrane helix</keyword>
<keyword evidence="1" id="KW-0472">Membrane</keyword>
<organism evidence="2 3">
    <name type="scientific">Tigheibacillus jepli</name>
    <dbReference type="NCBI Taxonomy" id="3035914"/>
    <lineage>
        <taxon>Bacteria</taxon>
        <taxon>Bacillati</taxon>
        <taxon>Bacillota</taxon>
        <taxon>Bacilli</taxon>
        <taxon>Bacillales</taxon>
        <taxon>Bacillaceae</taxon>
        <taxon>Tigheibacillus</taxon>
    </lineage>
</organism>
<comment type="caution">
    <text evidence="2">The sequence shown here is derived from an EMBL/GenBank/DDBJ whole genome shotgun (WGS) entry which is preliminary data.</text>
</comment>
<sequence length="43" mass="4878">MLIAGLVISLIKLFHFMPILGVAAIIVYLSFGIYAYMYINKKK</sequence>
<feature type="transmembrane region" description="Helical" evidence="1">
    <location>
        <begin position="16"/>
        <end position="39"/>
    </location>
</feature>
<dbReference type="EMBL" id="JAROCA020000001">
    <property type="protein sequence ID" value="MDY0404345.1"/>
    <property type="molecule type" value="Genomic_DNA"/>
</dbReference>
<evidence type="ECO:0000313" key="3">
    <source>
        <dbReference type="Proteomes" id="UP001228376"/>
    </source>
</evidence>
<keyword evidence="3" id="KW-1185">Reference proteome</keyword>